<protein>
    <submittedName>
        <fullName evidence="1">Putative Glutathione S-transferase-like</fullName>
        <ecNumber evidence="1">2.5.1.18</ecNumber>
    </submittedName>
</protein>
<dbReference type="SUPFAM" id="SSF47616">
    <property type="entry name" value="GST C-terminal domain-like"/>
    <property type="match status" value="1"/>
</dbReference>
<comment type="caution">
    <text evidence="1">The sequence shown here is derived from an EMBL/GenBank/DDBJ whole genome shotgun (WGS) entry which is preliminary data.</text>
</comment>
<accession>E6PLV7</accession>
<evidence type="ECO:0000313" key="1">
    <source>
        <dbReference type="EMBL" id="CBH95909.1"/>
    </source>
</evidence>
<sequence length="62" mass="7018">MMVKFLSVRTYLGSHLGFGMQFGTIDKHPAFEQYWARISARPAVVRARQFDDALISKKSANA</sequence>
<gene>
    <name evidence="1" type="ORF">CARN2_2181</name>
</gene>
<dbReference type="EC" id="2.5.1.18" evidence="1"/>
<dbReference type="GO" id="GO:0004364">
    <property type="term" value="F:glutathione transferase activity"/>
    <property type="evidence" value="ECO:0007669"/>
    <property type="project" value="UniProtKB-EC"/>
</dbReference>
<dbReference type="AlphaFoldDB" id="E6PLV7"/>
<proteinExistence type="predicted"/>
<dbReference type="EMBL" id="CABM01000014">
    <property type="protein sequence ID" value="CBH95909.1"/>
    <property type="molecule type" value="Genomic_DNA"/>
</dbReference>
<organism evidence="1">
    <name type="scientific">mine drainage metagenome</name>
    <dbReference type="NCBI Taxonomy" id="410659"/>
    <lineage>
        <taxon>unclassified sequences</taxon>
        <taxon>metagenomes</taxon>
        <taxon>ecological metagenomes</taxon>
    </lineage>
</organism>
<reference evidence="1" key="1">
    <citation type="submission" date="2009-10" db="EMBL/GenBank/DDBJ databases">
        <title>Diversity of trophic interactions inside an arsenic-rich microbial ecosystem.</title>
        <authorList>
            <person name="Bertin P.N."/>
            <person name="Heinrich-Salmeron A."/>
            <person name="Pelletier E."/>
            <person name="Goulhen-Chollet F."/>
            <person name="Arsene-Ploetze F."/>
            <person name="Gallien S."/>
            <person name="Calteau A."/>
            <person name="Vallenet D."/>
            <person name="Casiot C."/>
            <person name="Chane-Woon-Ming B."/>
            <person name="Giloteaux L."/>
            <person name="Barakat M."/>
            <person name="Bonnefoy V."/>
            <person name="Bruneel O."/>
            <person name="Chandler M."/>
            <person name="Cleiss J."/>
            <person name="Duran R."/>
            <person name="Elbaz-Poulichet F."/>
            <person name="Fonknechten N."/>
            <person name="Lauga B."/>
            <person name="Mornico D."/>
            <person name="Ortet P."/>
            <person name="Schaeffer C."/>
            <person name="Siguier P."/>
            <person name="Alexander Thil Smith A."/>
            <person name="Van Dorsselaer A."/>
            <person name="Weissenbach J."/>
            <person name="Medigue C."/>
            <person name="Le Paslier D."/>
        </authorList>
    </citation>
    <scope>NUCLEOTIDE SEQUENCE</scope>
</reference>
<keyword evidence="1" id="KW-0808">Transferase</keyword>
<dbReference type="InterPro" id="IPR036282">
    <property type="entry name" value="Glutathione-S-Trfase_C_sf"/>
</dbReference>
<name>E6PLV7_9ZZZZ</name>